<dbReference type="Pfam" id="PF04851">
    <property type="entry name" value="ResIII"/>
    <property type="match status" value="1"/>
</dbReference>
<accession>A0A235BQ30</accession>
<protein>
    <recommendedName>
        <fullName evidence="1">Helicase/UvrB N-terminal domain-containing protein</fullName>
    </recommendedName>
</protein>
<comment type="caution">
    <text evidence="2">The sequence shown here is derived from an EMBL/GenBank/DDBJ whole genome shotgun (WGS) entry which is preliminary data.</text>
</comment>
<organism evidence="2 3">
    <name type="scientific">candidate division WOR-3 bacterium JGI_Cruoil_03_51_56</name>
    <dbReference type="NCBI Taxonomy" id="1973747"/>
    <lineage>
        <taxon>Bacteria</taxon>
        <taxon>Bacteria division WOR-3</taxon>
    </lineage>
</organism>
<reference evidence="2 3" key="1">
    <citation type="submission" date="2017-07" db="EMBL/GenBank/DDBJ databases">
        <title>Recovery of genomes from metagenomes via a dereplication, aggregation, and scoring strategy.</title>
        <authorList>
            <person name="Sieber C.M."/>
            <person name="Probst A.J."/>
            <person name="Sharrar A."/>
            <person name="Thomas B.C."/>
            <person name="Hess M."/>
            <person name="Tringe S.G."/>
            <person name="Banfield J.F."/>
        </authorList>
    </citation>
    <scope>NUCLEOTIDE SEQUENCE [LARGE SCALE GENOMIC DNA]</scope>
    <source>
        <strain evidence="2">JGI_Cruoil_03_51_56</strain>
    </source>
</reference>
<dbReference type="Proteomes" id="UP000215559">
    <property type="component" value="Unassembled WGS sequence"/>
</dbReference>
<proteinExistence type="predicted"/>
<sequence length="390" mass="44703">MLVDNPIINSPFEEPTRYWEYKEGQPVLSDGRRPAGYYLKPRTKGNQVSMFEEEFVPLEAVNKIRDKVAAWRNSSYKGLANPITRQLLNHWRNPERERKLFFCQIEAVETLIWLVEGPAAEKQGLNIPKDAPNDPEGLAKGYKALTRYACKMATGSGKTVVMGMVIAWQVLNKLANPQDKRFSDTVLLVCPNITIRKRLRVLLPWNKDNYYHKFDLVPRGLVEKLHQGRYFITNWHLFLPKDDSRSRSVVQRGEESERAFCNRVLKELGRKQNILVINDEAHHAYRPAQPLTPEELRLLPSEERKQLEKEFREATVWVGGLDRINAARGINFCADFSATPFYIKGTGYDEGKPFPWVTSDFGLVDAIECGIVKIPCVPVDDNTGALIPKY</sequence>
<dbReference type="GO" id="GO:0003677">
    <property type="term" value="F:DNA binding"/>
    <property type="evidence" value="ECO:0007669"/>
    <property type="project" value="InterPro"/>
</dbReference>
<dbReference type="Gene3D" id="3.40.50.300">
    <property type="entry name" value="P-loop containing nucleotide triphosphate hydrolases"/>
    <property type="match status" value="1"/>
</dbReference>
<evidence type="ECO:0000313" key="3">
    <source>
        <dbReference type="Proteomes" id="UP000215559"/>
    </source>
</evidence>
<gene>
    <name evidence="2" type="ORF">CH330_08885</name>
</gene>
<dbReference type="EMBL" id="NOZP01000165">
    <property type="protein sequence ID" value="OYD14341.1"/>
    <property type="molecule type" value="Genomic_DNA"/>
</dbReference>
<dbReference type="InterPro" id="IPR006935">
    <property type="entry name" value="Helicase/UvrB_N"/>
</dbReference>
<evidence type="ECO:0000259" key="1">
    <source>
        <dbReference type="Pfam" id="PF04851"/>
    </source>
</evidence>
<dbReference type="SUPFAM" id="SSF52540">
    <property type="entry name" value="P-loop containing nucleoside triphosphate hydrolases"/>
    <property type="match status" value="1"/>
</dbReference>
<name>A0A235BQ30_UNCW3</name>
<feature type="non-terminal residue" evidence="2">
    <location>
        <position position="390"/>
    </location>
</feature>
<dbReference type="GO" id="GO:0016787">
    <property type="term" value="F:hydrolase activity"/>
    <property type="evidence" value="ECO:0007669"/>
    <property type="project" value="InterPro"/>
</dbReference>
<feature type="domain" description="Helicase/UvrB N-terminal" evidence="1">
    <location>
        <begin position="101"/>
        <end position="287"/>
    </location>
</feature>
<dbReference type="GO" id="GO:0005524">
    <property type="term" value="F:ATP binding"/>
    <property type="evidence" value="ECO:0007669"/>
    <property type="project" value="InterPro"/>
</dbReference>
<dbReference type="AlphaFoldDB" id="A0A235BQ30"/>
<dbReference type="InterPro" id="IPR027417">
    <property type="entry name" value="P-loop_NTPase"/>
</dbReference>
<evidence type="ECO:0000313" key="2">
    <source>
        <dbReference type="EMBL" id="OYD14341.1"/>
    </source>
</evidence>